<reference evidence="11 12" key="1">
    <citation type="submission" date="2016-03" db="EMBL/GenBank/DDBJ databases">
        <title>Draft genome sequence of Gluconobacter cerinus strain CECT 9110.</title>
        <authorList>
            <person name="Sainz F."/>
            <person name="Mas A."/>
            <person name="Torija M.J."/>
        </authorList>
    </citation>
    <scope>NUCLEOTIDE SEQUENCE [LARGE SCALE GENOMIC DNA]</scope>
    <source>
        <strain evidence="11 12">CECT 9110</strain>
    </source>
</reference>
<evidence type="ECO:0000256" key="7">
    <source>
        <dbReference type="ARBA" id="ARBA00022842"/>
    </source>
</evidence>
<dbReference type="GO" id="GO:0016779">
    <property type="term" value="F:nucleotidyltransferase activity"/>
    <property type="evidence" value="ECO:0007669"/>
    <property type="project" value="UniProtKB-KW"/>
</dbReference>
<dbReference type="InterPro" id="IPR032828">
    <property type="entry name" value="PolyA_RNA-bd"/>
</dbReference>
<dbReference type="PATRIC" id="fig|38307.3.peg.2511"/>
<evidence type="ECO:0000256" key="6">
    <source>
        <dbReference type="ARBA" id="ARBA00022741"/>
    </source>
</evidence>
<feature type="domain" description="tRNA nucleotidyltransferase/poly(A) polymerase RNA and SrmB- binding" evidence="10">
    <location>
        <begin position="199"/>
        <end position="252"/>
    </location>
</feature>
<evidence type="ECO:0000259" key="10">
    <source>
        <dbReference type="Pfam" id="PF12627"/>
    </source>
</evidence>
<keyword evidence="4" id="KW-0548">Nucleotidyltransferase</keyword>
<evidence type="ECO:0000313" key="11">
    <source>
        <dbReference type="EMBL" id="OAJ67033.1"/>
    </source>
</evidence>
<dbReference type="Pfam" id="PF01743">
    <property type="entry name" value="PolyA_pol"/>
    <property type="match status" value="1"/>
</dbReference>
<keyword evidence="8" id="KW-0694">RNA-binding</keyword>
<dbReference type="PANTHER" id="PTHR46173">
    <property type="entry name" value="CCA TRNA NUCLEOTIDYLTRANSFERASE 1, MITOCHONDRIAL"/>
    <property type="match status" value="1"/>
</dbReference>
<gene>
    <name evidence="11" type="ORF">A0123_02410</name>
</gene>
<organism evidence="11 12">
    <name type="scientific">Gluconobacter cerinus</name>
    <dbReference type="NCBI Taxonomy" id="38307"/>
    <lineage>
        <taxon>Bacteria</taxon>
        <taxon>Pseudomonadati</taxon>
        <taxon>Pseudomonadota</taxon>
        <taxon>Alphaproteobacteria</taxon>
        <taxon>Acetobacterales</taxon>
        <taxon>Acetobacteraceae</taxon>
        <taxon>Gluconobacter</taxon>
    </lineage>
</organism>
<feature type="domain" description="Poly A polymerase head" evidence="9">
    <location>
        <begin position="44"/>
        <end position="166"/>
    </location>
</feature>
<dbReference type="CDD" id="cd05398">
    <property type="entry name" value="NT_ClassII-CCAase"/>
    <property type="match status" value="1"/>
</dbReference>
<dbReference type="Gene3D" id="3.30.460.10">
    <property type="entry name" value="Beta Polymerase, domain 2"/>
    <property type="match status" value="1"/>
</dbReference>
<evidence type="ECO:0000256" key="5">
    <source>
        <dbReference type="ARBA" id="ARBA00022723"/>
    </source>
</evidence>
<dbReference type="InterPro" id="IPR050264">
    <property type="entry name" value="Bact_CCA-adding_enz_type3_sf"/>
</dbReference>
<dbReference type="Proteomes" id="UP000077786">
    <property type="component" value="Unassembled WGS sequence"/>
</dbReference>
<accession>A0A1B6VII8</accession>
<dbReference type="InterPro" id="IPR002646">
    <property type="entry name" value="PolA_pol_head_dom"/>
</dbReference>
<keyword evidence="7" id="KW-0460">Magnesium</keyword>
<evidence type="ECO:0000259" key="9">
    <source>
        <dbReference type="Pfam" id="PF01743"/>
    </source>
</evidence>
<keyword evidence="3" id="KW-0819">tRNA processing</keyword>
<dbReference type="Pfam" id="PF12627">
    <property type="entry name" value="PolyA_pol_RNAbd"/>
    <property type="match status" value="1"/>
</dbReference>
<evidence type="ECO:0000313" key="12">
    <source>
        <dbReference type="Proteomes" id="UP000077786"/>
    </source>
</evidence>
<name>A0A1B6VII8_9PROT</name>
<evidence type="ECO:0000256" key="8">
    <source>
        <dbReference type="RuleBase" id="RU003953"/>
    </source>
</evidence>
<dbReference type="Gene3D" id="1.10.3090.10">
    <property type="entry name" value="cca-adding enzyme, domain 2"/>
    <property type="match status" value="1"/>
</dbReference>
<evidence type="ECO:0000256" key="4">
    <source>
        <dbReference type="ARBA" id="ARBA00022695"/>
    </source>
</evidence>
<dbReference type="AlphaFoldDB" id="A0A1B6VII8"/>
<dbReference type="InterPro" id="IPR043519">
    <property type="entry name" value="NT_sf"/>
</dbReference>
<comment type="similarity">
    <text evidence="8">Belongs to the tRNA nucleotidyltransferase/poly(A) polymerase family.</text>
</comment>
<evidence type="ECO:0000256" key="3">
    <source>
        <dbReference type="ARBA" id="ARBA00022694"/>
    </source>
</evidence>
<dbReference type="GO" id="GO:0008033">
    <property type="term" value="P:tRNA processing"/>
    <property type="evidence" value="ECO:0007669"/>
    <property type="project" value="UniProtKB-KW"/>
</dbReference>
<dbReference type="SUPFAM" id="SSF81301">
    <property type="entry name" value="Nucleotidyltransferase"/>
    <property type="match status" value="1"/>
</dbReference>
<sequence length="418" mass="46624">MSGRLESGLFLPVIPPAMTETSGLLARLDDRSGLDVLWRLLPEARLVGGSVRDLLRGVSVHDLDMATPEPPEIVQDILKADGVRVIPTGLSHGTVTAVIRGVPYEITTLRRDEQTDGRHAVVAWTESWEEDAARRDFTINAMSLDRHDRLHDYFQGSQDLEAHHVRFVGNAGRRIEEDALRALRFFRFDARYGRGTPDHEACTAIAERLDLIDGLSAERIASELLRILTGPRLQETLQAMQDVGLLARIVPAPNLVLLQRLLMCEAPEDPVLRLSALGHGQGETLAERLRLSNADRDRLRLFDSDRPDLAPAMSADDVRRARVEQNLPVLLDRSWLLQAALIGVPSIEWNRLRDRLEQEPQPVFPLGGKEARDAGIMPGPGMGQWLAKGRLWWMNHGCLPSREACMAYLLDETGDASE</sequence>
<keyword evidence="2 8" id="KW-0808">Transferase</keyword>
<dbReference type="EMBL" id="LUTU01000011">
    <property type="protein sequence ID" value="OAJ67033.1"/>
    <property type="molecule type" value="Genomic_DNA"/>
</dbReference>
<keyword evidence="5" id="KW-0479">Metal-binding</keyword>
<proteinExistence type="inferred from homology"/>
<evidence type="ECO:0000256" key="1">
    <source>
        <dbReference type="ARBA" id="ARBA00001946"/>
    </source>
</evidence>
<protein>
    <submittedName>
        <fullName evidence="11">Poly(A) polymerase</fullName>
    </submittedName>
</protein>
<dbReference type="SUPFAM" id="SSF81891">
    <property type="entry name" value="Poly A polymerase C-terminal region-like"/>
    <property type="match status" value="1"/>
</dbReference>
<evidence type="ECO:0000256" key="2">
    <source>
        <dbReference type="ARBA" id="ARBA00022679"/>
    </source>
</evidence>
<comment type="caution">
    <text evidence="11">The sequence shown here is derived from an EMBL/GenBank/DDBJ whole genome shotgun (WGS) entry which is preliminary data.</text>
</comment>
<dbReference type="PANTHER" id="PTHR46173:SF1">
    <property type="entry name" value="CCA TRNA NUCLEOTIDYLTRANSFERASE 1, MITOCHONDRIAL"/>
    <property type="match status" value="1"/>
</dbReference>
<dbReference type="GO" id="GO:0046872">
    <property type="term" value="F:metal ion binding"/>
    <property type="evidence" value="ECO:0007669"/>
    <property type="project" value="UniProtKB-KW"/>
</dbReference>
<comment type="cofactor">
    <cofactor evidence="1">
        <name>Mg(2+)</name>
        <dbReference type="ChEBI" id="CHEBI:18420"/>
    </cofactor>
</comment>
<dbReference type="GO" id="GO:0000049">
    <property type="term" value="F:tRNA binding"/>
    <property type="evidence" value="ECO:0007669"/>
    <property type="project" value="TreeGrafter"/>
</dbReference>
<dbReference type="GO" id="GO:0000166">
    <property type="term" value="F:nucleotide binding"/>
    <property type="evidence" value="ECO:0007669"/>
    <property type="project" value="UniProtKB-KW"/>
</dbReference>
<keyword evidence="6" id="KW-0547">Nucleotide-binding</keyword>